<feature type="transmembrane region" description="Helical" evidence="7">
    <location>
        <begin position="792"/>
        <end position="814"/>
    </location>
</feature>
<dbReference type="OrthoDB" id="3223244at2"/>
<reference evidence="9 10" key="1">
    <citation type="submission" date="2016-10" db="EMBL/GenBank/DDBJ databases">
        <authorList>
            <person name="de Groot N.N."/>
        </authorList>
    </citation>
    <scope>NUCLEOTIDE SEQUENCE [LARGE SCALE GENOMIC DNA]</scope>
    <source>
        <strain evidence="9 10">CGMCC 4.7037</strain>
    </source>
</reference>
<organism evidence="9 10">
    <name type="scientific">Nonomuraea solani</name>
    <dbReference type="NCBI Taxonomy" id="1144553"/>
    <lineage>
        <taxon>Bacteria</taxon>
        <taxon>Bacillati</taxon>
        <taxon>Actinomycetota</taxon>
        <taxon>Actinomycetes</taxon>
        <taxon>Streptosporangiales</taxon>
        <taxon>Streptosporangiaceae</taxon>
        <taxon>Nonomuraea</taxon>
    </lineage>
</organism>
<dbReference type="PANTHER" id="PTHR30572:SF4">
    <property type="entry name" value="ABC TRANSPORTER PERMEASE YTRF"/>
    <property type="match status" value="1"/>
</dbReference>
<evidence type="ECO:0000256" key="3">
    <source>
        <dbReference type="ARBA" id="ARBA00022692"/>
    </source>
</evidence>
<dbReference type="AlphaFoldDB" id="A0A1H6EEF0"/>
<dbReference type="GO" id="GO:0022857">
    <property type="term" value="F:transmembrane transporter activity"/>
    <property type="evidence" value="ECO:0007669"/>
    <property type="project" value="TreeGrafter"/>
</dbReference>
<keyword evidence="10" id="KW-1185">Reference proteome</keyword>
<evidence type="ECO:0000256" key="1">
    <source>
        <dbReference type="ARBA" id="ARBA00004651"/>
    </source>
</evidence>
<protein>
    <submittedName>
        <fullName evidence="9">Putative ABC transport system permease protein</fullName>
    </submittedName>
</protein>
<dbReference type="EMBL" id="FNVT01000009">
    <property type="protein sequence ID" value="SEG96170.1"/>
    <property type="molecule type" value="Genomic_DNA"/>
</dbReference>
<dbReference type="InterPro" id="IPR050250">
    <property type="entry name" value="Macrolide_Exporter_MacB"/>
</dbReference>
<dbReference type="PROSITE" id="PS51257">
    <property type="entry name" value="PROKAR_LIPOPROTEIN"/>
    <property type="match status" value="1"/>
</dbReference>
<feature type="transmembrane region" description="Helical" evidence="7">
    <location>
        <begin position="475"/>
        <end position="498"/>
    </location>
</feature>
<feature type="transmembrane region" description="Helical" evidence="7">
    <location>
        <begin position="256"/>
        <end position="285"/>
    </location>
</feature>
<feature type="transmembrane region" description="Helical" evidence="7">
    <location>
        <begin position="752"/>
        <end position="780"/>
    </location>
</feature>
<evidence type="ECO:0000313" key="9">
    <source>
        <dbReference type="EMBL" id="SEG96170.1"/>
    </source>
</evidence>
<dbReference type="RefSeq" id="WP_103959532.1">
    <property type="nucleotide sequence ID" value="NZ_FNVT01000009.1"/>
</dbReference>
<feature type="domain" description="ABC3 transporter permease C-terminal" evidence="8">
    <location>
        <begin position="262"/>
        <end position="371"/>
    </location>
</feature>
<keyword evidence="4 7" id="KW-1133">Transmembrane helix</keyword>
<dbReference type="Pfam" id="PF02687">
    <property type="entry name" value="FtsX"/>
    <property type="match status" value="2"/>
</dbReference>
<evidence type="ECO:0000256" key="6">
    <source>
        <dbReference type="ARBA" id="ARBA00038076"/>
    </source>
</evidence>
<dbReference type="Proteomes" id="UP000236732">
    <property type="component" value="Unassembled WGS sequence"/>
</dbReference>
<feature type="transmembrane region" description="Helical" evidence="7">
    <location>
        <begin position="403"/>
        <end position="422"/>
    </location>
</feature>
<name>A0A1H6EEF0_9ACTN</name>
<comment type="subcellular location">
    <subcellularLocation>
        <location evidence="1">Cell membrane</location>
        <topology evidence="1">Multi-pass membrane protein</topology>
    </subcellularLocation>
</comment>
<feature type="transmembrane region" description="Helical" evidence="7">
    <location>
        <begin position="306"/>
        <end position="329"/>
    </location>
</feature>
<sequence length="831" mass="84370">MIRLSLASLRSRAATSLATFAAVLLGCSILIACAALFESAIRLDAPPQRLGGAAVVITGSAGFHLPDEESETVPYAERPRVDAGLAAKVAQVPGVGRAIPDVSFPAAVVAGERLLGHPLSGHGWESAALTPYVLSGGEEPRTSGQVVLDATLAESAGKRPGDKVDIVVGGQARSFTVAGVARASRQVDAPALFFSTPDVQRFSPDPGKADAIGVISAPGVSAAELARRLPAGLTILTGNDRGMAEFIGIAASRLPLILLSSIFGGLVIVVMALVVSATISLTVRVRLRELALLRASGATAGQVHRMVVGETMTVSVLAALAGLLPGWLLGRQLFSLSAQRGLVPPELRFHPSVIAFAAGVLVAVAVPWLAAGITALSAARVRPIQALAEAAIPPVTVGPTRRLLALVLGGVTVVLASTTMFMDPETASAVGGPAVLTGGVAVGLIGPELLNRIVAKVSVRGTGGMLAVINTRSRAVQFSSVLTPLTLATAIALSNVYAQTTHDDAAVRSQAGQFQTDAVITSQIGGVSAGLLADVRTTPGVAGASALVSSRGWIEKPYDSRGSDPGTLLGIDAAEFLTAPVVSGSLRDLSGDTAALPATQADDLGIKLGDRITLRLGDGAASEVKVVALLDSPAGYGAVVLPAALLAPHTTAGLPSAILVRAASNPDALAATLERATRARPGIDVGDQDGLSAMFSAQLGVQAWISYLLAALAIAYAALAAVNTLAVSVLARRREFAVQRLAGATRRQVRRMLLIEGALVATISIVLGVVIAAFTVLPMAVAVGSILPTGPVWVLLAVIAAVVLIVAPVTLASARLAMRRGPMDVISSPAG</sequence>
<feature type="transmembrane region" description="Helical" evidence="7">
    <location>
        <begin position="704"/>
        <end position="731"/>
    </location>
</feature>
<keyword evidence="2" id="KW-1003">Cell membrane</keyword>
<proteinExistence type="inferred from homology"/>
<accession>A0A1H6EEF0</accession>
<comment type="similarity">
    <text evidence="6">Belongs to the ABC-4 integral membrane protein family.</text>
</comment>
<evidence type="ECO:0000256" key="4">
    <source>
        <dbReference type="ARBA" id="ARBA00022989"/>
    </source>
</evidence>
<feature type="transmembrane region" description="Helical" evidence="7">
    <location>
        <begin position="434"/>
        <end position="454"/>
    </location>
</feature>
<evidence type="ECO:0000259" key="8">
    <source>
        <dbReference type="Pfam" id="PF02687"/>
    </source>
</evidence>
<evidence type="ECO:0000256" key="2">
    <source>
        <dbReference type="ARBA" id="ARBA00022475"/>
    </source>
</evidence>
<dbReference type="GO" id="GO:0005886">
    <property type="term" value="C:plasma membrane"/>
    <property type="evidence" value="ECO:0007669"/>
    <property type="project" value="UniProtKB-SubCell"/>
</dbReference>
<gene>
    <name evidence="9" type="ORF">SAMN05444920_109300</name>
</gene>
<keyword evidence="3 7" id="KW-0812">Transmembrane</keyword>
<evidence type="ECO:0000256" key="7">
    <source>
        <dbReference type="SAM" id="Phobius"/>
    </source>
</evidence>
<evidence type="ECO:0000313" key="10">
    <source>
        <dbReference type="Proteomes" id="UP000236732"/>
    </source>
</evidence>
<keyword evidence="5 7" id="KW-0472">Membrane</keyword>
<dbReference type="PANTHER" id="PTHR30572">
    <property type="entry name" value="MEMBRANE COMPONENT OF TRANSPORTER-RELATED"/>
    <property type="match status" value="1"/>
</dbReference>
<evidence type="ECO:0000256" key="5">
    <source>
        <dbReference type="ARBA" id="ARBA00023136"/>
    </source>
</evidence>
<feature type="transmembrane region" description="Helical" evidence="7">
    <location>
        <begin position="349"/>
        <end position="376"/>
    </location>
</feature>
<feature type="domain" description="ABC3 transporter permease C-terminal" evidence="8">
    <location>
        <begin position="708"/>
        <end position="816"/>
    </location>
</feature>
<dbReference type="InterPro" id="IPR003838">
    <property type="entry name" value="ABC3_permease_C"/>
</dbReference>